<evidence type="ECO:0000256" key="1">
    <source>
        <dbReference type="ARBA" id="ARBA00022485"/>
    </source>
</evidence>
<dbReference type="PIRSF" id="PIRSF004869">
    <property type="entry name" value="PflX_prd"/>
    <property type="match status" value="1"/>
</dbReference>
<evidence type="ECO:0000256" key="3">
    <source>
        <dbReference type="ARBA" id="ARBA00022723"/>
    </source>
</evidence>
<comment type="caution">
    <text evidence="8">The sequence shown here is derived from an EMBL/GenBank/DDBJ whole genome shotgun (WGS) entry which is preliminary data.</text>
</comment>
<dbReference type="SFLD" id="SFLDG01101">
    <property type="entry name" value="Uncharacterised_Radical_SAM_Su"/>
    <property type="match status" value="1"/>
</dbReference>
<dbReference type="InterPro" id="IPR027596">
    <property type="entry name" value="AmmeMemoSam_rS"/>
</dbReference>
<dbReference type="InterPro" id="IPR016431">
    <property type="entry name" value="Pyrv-formate_lyase-activ_prd"/>
</dbReference>
<dbReference type="InterPro" id="IPR007197">
    <property type="entry name" value="rSAM"/>
</dbReference>
<evidence type="ECO:0000259" key="7">
    <source>
        <dbReference type="PROSITE" id="PS51918"/>
    </source>
</evidence>
<evidence type="ECO:0000256" key="2">
    <source>
        <dbReference type="ARBA" id="ARBA00022691"/>
    </source>
</evidence>
<evidence type="ECO:0000313" key="8">
    <source>
        <dbReference type="EMBL" id="RJP57647.1"/>
    </source>
</evidence>
<dbReference type="PANTHER" id="PTHR30352">
    <property type="entry name" value="PYRUVATE FORMATE-LYASE-ACTIVATING ENZYME"/>
    <property type="match status" value="1"/>
</dbReference>
<dbReference type="CDD" id="cd01335">
    <property type="entry name" value="Radical_SAM"/>
    <property type="match status" value="1"/>
</dbReference>
<dbReference type="InterPro" id="IPR034457">
    <property type="entry name" value="Organic_radical-activating"/>
</dbReference>
<dbReference type="InterPro" id="IPR013785">
    <property type="entry name" value="Aldolase_TIM"/>
</dbReference>
<sequence length="332" mass="37308">MSLQFRKEAEFWDSMENNNVRCRLCPHSCLIVPDKTGLCGIRCNYDGKLFAIGYGEIVSYAVDPIEKKPLYHFYPGSQILSVGVNGCNFRCQFCQNWQVSQCKQKTQYLSPEGLIDLALRQDSIGIAFTYTEPLIWYEYIMDCAPLAHKNNLKIVLVSNGFISTEAAEKLFPNVDAVNIDLKSMDPEFYRKICGGTLEPVLDCIRIANKYTHVEITNLLIPTQNDSDTRIRELVGFIESVSPEIPVHFSAYYPQYKMSIPATDGSVLIKAYTIAKESLKYVYLGNIMTETGKNTCCPNCSTTLIIRTGYRISACGLNGKACAKCNEPINIIL</sequence>
<proteinExistence type="predicted"/>
<dbReference type="AlphaFoldDB" id="A0A3A4R494"/>
<protein>
    <submittedName>
        <fullName evidence="8">AmmeMemoRadiSam system radical SAM enzyme</fullName>
    </submittedName>
</protein>
<feature type="binding site" evidence="6">
    <location>
        <position position="94"/>
    </location>
    <ligand>
        <name>[4Fe-4S] cluster</name>
        <dbReference type="ChEBI" id="CHEBI:49883"/>
        <note>4Fe-4S-S-AdoMet</note>
    </ligand>
</feature>
<evidence type="ECO:0000256" key="5">
    <source>
        <dbReference type="ARBA" id="ARBA00023014"/>
    </source>
</evidence>
<gene>
    <name evidence="8" type="primary">amrS</name>
    <name evidence="8" type="ORF">C4541_09785</name>
</gene>
<dbReference type="SFLD" id="SFLDS00029">
    <property type="entry name" value="Radical_SAM"/>
    <property type="match status" value="1"/>
</dbReference>
<dbReference type="SUPFAM" id="SSF102114">
    <property type="entry name" value="Radical SAM enzymes"/>
    <property type="match status" value="1"/>
</dbReference>
<dbReference type="Pfam" id="PF04055">
    <property type="entry name" value="Radical_SAM"/>
    <property type="match status" value="1"/>
</dbReference>
<comment type="cofactor">
    <cofactor evidence="6">
        <name>[4Fe-4S] cluster</name>
        <dbReference type="ChEBI" id="CHEBI:49883"/>
    </cofactor>
    <text evidence="6">Binds 1 [4Fe-4S] cluster. The cluster is coordinated with 3 cysteines and an exchangeable S-adenosyl-L-methionine.</text>
</comment>
<dbReference type="PANTHER" id="PTHR30352:SF5">
    <property type="entry name" value="PYRUVATE FORMATE-LYASE 1-ACTIVATING ENZYME"/>
    <property type="match status" value="1"/>
</dbReference>
<reference evidence="8" key="1">
    <citation type="journal article" date="2017" name="ISME J.">
        <title>Energy and carbon metabolisms in a deep terrestrial subsurface fluid microbial community.</title>
        <authorList>
            <person name="Momper L."/>
            <person name="Jungbluth S.P."/>
            <person name="Lee M.D."/>
            <person name="Amend J.P."/>
        </authorList>
    </citation>
    <scope>NUCLEOTIDE SEQUENCE [LARGE SCALE GENOMIC DNA]</scope>
    <source>
        <strain evidence="8">SURF_26</strain>
    </source>
</reference>
<evidence type="ECO:0000256" key="6">
    <source>
        <dbReference type="PIRSR" id="PIRSR004869-50"/>
    </source>
</evidence>
<name>A0A3A4R494_9BACT</name>
<dbReference type="GO" id="GO:0003824">
    <property type="term" value="F:catalytic activity"/>
    <property type="evidence" value="ECO:0007669"/>
    <property type="project" value="InterPro"/>
</dbReference>
<keyword evidence="2 6" id="KW-0949">S-adenosyl-L-methionine</keyword>
<dbReference type="GO" id="GO:0051539">
    <property type="term" value="F:4 iron, 4 sulfur cluster binding"/>
    <property type="evidence" value="ECO:0007669"/>
    <property type="project" value="UniProtKB-KW"/>
</dbReference>
<feature type="binding site" evidence="6">
    <location>
        <position position="87"/>
    </location>
    <ligand>
        <name>[4Fe-4S] cluster</name>
        <dbReference type="ChEBI" id="CHEBI:49883"/>
        <note>4Fe-4S-S-AdoMet</note>
    </ligand>
</feature>
<reference evidence="8" key="2">
    <citation type="submission" date="2018-03" db="EMBL/GenBank/DDBJ databases">
        <authorList>
            <person name="Keele B.F."/>
        </authorList>
    </citation>
    <scope>NUCLEOTIDE SEQUENCE</scope>
    <source>
        <strain evidence="8">SURF_26</strain>
    </source>
</reference>
<dbReference type="Proteomes" id="UP000266426">
    <property type="component" value="Unassembled WGS sequence"/>
</dbReference>
<accession>A0A3A4R494</accession>
<organism evidence="8">
    <name type="scientific">Candidatus Auribacter fodinae</name>
    <dbReference type="NCBI Taxonomy" id="2093366"/>
    <lineage>
        <taxon>Bacteria</taxon>
        <taxon>Pseudomonadati</taxon>
        <taxon>Candidatus Auribacterota</taxon>
        <taxon>Candidatus Auribacteria</taxon>
        <taxon>Candidatus Auribacterales</taxon>
        <taxon>Candidatus Auribacteraceae</taxon>
        <taxon>Candidatus Auribacter</taxon>
    </lineage>
</organism>
<evidence type="ECO:0000256" key="4">
    <source>
        <dbReference type="ARBA" id="ARBA00023004"/>
    </source>
</evidence>
<dbReference type="NCBIfam" id="TIGR04337">
    <property type="entry name" value="AmmeMemoSam_rS"/>
    <property type="match status" value="1"/>
</dbReference>
<dbReference type="PROSITE" id="PS51918">
    <property type="entry name" value="RADICAL_SAM"/>
    <property type="match status" value="1"/>
</dbReference>
<feature type="binding site" evidence="6">
    <location>
        <position position="91"/>
    </location>
    <ligand>
        <name>[4Fe-4S] cluster</name>
        <dbReference type="ChEBI" id="CHEBI:49883"/>
        <note>4Fe-4S-S-AdoMet</note>
    </ligand>
</feature>
<dbReference type="GO" id="GO:0046872">
    <property type="term" value="F:metal ion binding"/>
    <property type="evidence" value="ECO:0007669"/>
    <property type="project" value="UniProtKB-KW"/>
</dbReference>
<dbReference type="EMBL" id="QZJZ01000077">
    <property type="protein sequence ID" value="RJP57647.1"/>
    <property type="molecule type" value="Genomic_DNA"/>
</dbReference>
<keyword evidence="1" id="KW-0004">4Fe-4S</keyword>
<dbReference type="Gene3D" id="3.20.20.70">
    <property type="entry name" value="Aldolase class I"/>
    <property type="match status" value="1"/>
</dbReference>
<dbReference type="InterPro" id="IPR058240">
    <property type="entry name" value="rSAM_sf"/>
</dbReference>
<keyword evidence="4 6" id="KW-0408">Iron</keyword>
<feature type="domain" description="Radical SAM core" evidence="7">
    <location>
        <begin position="72"/>
        <end position="285"/>
    </location>
</feature>
<keyword evidence="3 6" id="KW-0479">Metal-binding</keyword>
<keyword evidence="5 6" id="KW-0411">Iron-sulfur</keyword>